<dbReference type="InterPro" id="IPR029056">
    <property type="entry name" value="Ribokinase-like"/>
</dbReference>
<dbReference type="InterPro" id="IPR011611">
    <property type="entry name" value="PfkB_dom"/>
</dbReference>
<dbReference type="Proteomes" id="UP000326678">
    <property type="component" value="Chromosome Gxm1"/>
</dbReference>
<dbReference type="KEGG" id="nsh:GXM_04081"/>
<dbReference type="Pfam" id="PF00294">
    <property type="entry name" value="PfkB"/>
    <property type="match status" value="1"/>
</dbReference>
<keyword evidence="1" id="KW-0808">Transferase</keyword>
<dbReference type="SUPFAM" id="SSF53613">
    <property type="entry name" value="Ribokinase-like"/>
    <property type="match status" value="1"/>
</dbReference>
<evidence type="ECO:0000256" key="2">
    <source>
        <dbReference type="ARBA" id="ARBA00022777"/>
    </source>
</evidence>
<feature type="domain" description="Carbohydrate kinase PfkB" evidence="3">
    <location>
        <begin position="18"/>
        <end position="290"/>
    </location>
</feature>
<dbReference type="GO" id="GO:0016301">
    <property type="term" value="F:kinase activity"/>
    <property type="evidence" value="ECO:0007669"/>
    <property type="project" value="UniProtKB-KW"/>
</dbReference>
<organism evidence="4 5">
    <name type="scientific">Nostoc sphaeroides CCNUC1</name>
    <dbReference type="NCBI Taxonomy" id="2653204"/>
    <lineage>
        <taxon>Bacteria</taxon>
        <taxon>Bacillati</taxon>
        <taxon>Cyanobacteriota</taxon>
        <taxon>Cyanophyceae</taxon>
        <taxon>Nostocales</taxon>
        <taxon>Nostocaceae</taxon>
        <taxon>Nostoc</taxon>
    </lineage>
</organism>
<dbReference type="Gene3D" id="3.40.1190.20">
    <property type="match status" value="1"/>
</dbReference>
<reference evidence="4 5" key="1">
    <citation type="submission" date="2019-10" db="EMBL/GenBank/DDBJ databases">
        <title>Genomic and transcriptomic insights into the perfect genentic adaptation of a filamentous nitrogen-fixing cyanobacterium to rice fields.</title>
        <authorList>
            <person name="Chen Z."/>
        </authorList>
    </citation>
    <scope>NUCLEOTIDE SEQUENCE [LARGE SCALE GENOMIC DNA]</scope>
    <source>
        <strain evidence="4">CCNUC1</strain>
    </source>
</reference>
<name>A0A5P8W1R7_9NOSO</name>
<evidence type="ECO:0000256" key="1">
    <source>
        <dbReference type="ARBA" id="ARBA00022679"/>
    </source>
</evidence>
<dbReference type="AlphaFoldDB" id="A0A5P8W1R7"/>
<dbReference type="InterPro" id="IPR052562">
    <property type="entry name" value="Ketohexokinase-related"/>
</dbReference>
<protein>
    <submittedName>
        <fullName evidence="4">Sugar kinase</fullName>
    </submittedName>
</protein>
<proteinExistence type="predicted"/>
<dbReference type="PANTHER" id="PTHR42774">
    <property type="entry name" value="PHOSPHOTRANSFERASE SYSTEM TRANSPORT PROTEIN"/>
    <property type="match status" value="1"/>
</dbReference>
<dbReference type="CDD" id="cd01945">
    <property type="entry name" value="ribokinase_group_B"/>
    <property type="match status" value="1"/>
</dbReference>
<accession>A0A5P8W1R7</accession>
<dbReference type="RefSeq" id="WP_118168002.1">
    <property type="nucleotide sequence ID" value="NZ_CP045226.1"/>
</dbReference>
<evidence type="ECO:0000259" key="3">
    <source>
        <dbReference type="Pfam" id="PF00294"/>
    </source>
</evidence>
<dbReference type="PANTHER" id="PTHR42774:SF3">
    <property type="entry name" value="KETOHEXOKINASE"/>
    <property type="match status" value="1"/>
</dbReference>
<dbReference type="EMBL" id="CP045226">
    <property type="protein sequence ID" value="QFS46600.1"/>
    <property type="molecule type" value="Genomic_DNA"/>
</dbReference>
<gene>
    <name evidence="4" type="ORF">GXM_04081</name>
</gene>
<dbReference type="PRINTS" id="PR00990">
    <property type="entry name" value="RIBOKINASE"/>
</dbReference>
<evidence type="ECO:0000313" key="5">
    <source>
        <dbReference type="Proteomes" id="UP000326678"/>
    </source>
</evidence>
<sequence>MDNLKSKIQNPKSDRGLFVGLVTLDLIYLADFAPKNNQKIVATDYTVAAGGPATNAAVTFSHLGNQATVLGVVGSHPMTQLIRGDLANYKVAIADLEPTTDLAPPISSIIVTQATGERAVISINAVKTQANSASIPPDILQNVDIVLIDGHQMAVSYAIAQMAKVKNIPVVIDGGSWKPGFEQILPFVNYAICSANFYPPNCQTGEDVFTYLGGFDIPHIVITHGKKPIEYLSCTKTGIVDVPQIQAVDTLGAGDIFHGAFCHYILRESFTDALRLAANIAADSCKFFGTRRWMNLKC</sequence>
<keyword evidence="2 4" id="KW-0418">Kinase</keyword>
<dbReference type="InterPro" id="IPR002139">
    <property type="entry name" value="Ribo/fructo_kinase"/>
</dbReference>
<evidence type="ECO:0000313" key="4">
    <source>
        <dbReference type="EMBL" id="QFS46600.1"/>
    </source>
</evidence>
<keyword evidence="5" id="KW-1185">Reference proteome</keyword>